<organism evidence="1 2">
    <name type="scientific">Nesterenkonia sedimenti</name>
    <dbReference type="NCBI Taxonomy" id="1463632"/>
    <lineage>
        <taxon>Bacteria</taxon>
        <taxon>Bacillati</taxon>
        <taxon>Actinomycetota</taxon>
        <taxon>Actinomycetes</taxon>
        <taxon>Micrococcales</taxon>
        <taxon>Micrococcaceae</taxon>
        <taxon>Nesterenkonia</taxon>
    </lineage>
</organism>
<dbReference type="Pfam" id="PF01663">
    <property type="entry name" value="Phosphodiest"/>
    <property type="match status" value="1"/>
</dbReference>
<dbReference type="GO" id="GO:0016787">
    <property type="term" value="F:hydrolase activity"/>
    <property type="evidence" value="ECO:0007669"/>
    <property type="project" value="UniProtKB-ARBA"/>
</dbReference>
<dbReference type="Proteomes" id="UP000523139">
    <property type="component" value="Unassembled WGS sequence"/>
</dbReference>
<sequence length="392" mass="42372">MAEPLPSAPDYDGAHLRHVLTSAASSLGISGFSNRLNLPEASIAVVILADGLGEQLLARYTGHARFLGSAWRDMDRARVLDTGTPTTTSASLASLGTGLSPGQHGLVGYDVYSPQLQRVVNMLGKWDEEVIPEQWQPHPTVLETAEAAGARVLTASRGKFRTSGLTRAVLRGGEHRGANRIEHRFASAAEWIDEARGGSTATRSGAPQPLLVYLYVDELDKTGHSQGAGSADWLKMLESLDSAAADFVTRLRTRFGSQVSVVLTADHGMVNIAEEKRIDISEDVELLQGVSYTAGEPRFVQLMSDQPEAVAQRWRDRWGDDAWVMTKAQAIDTGLFGPIDGDVSGRIGDVLVALRGDHAIFHTERTGTDPLKMIGHHGSLTRAEREVPLLQL</sequence>
<dbReference type="EMBL" id="JABAHY010000001">
    <property type="protein sequence ID" value="NLS08788.1"/>
    <property type="molecule type" value="Genomic_DNA"/>
</dbReference>
<gene>
    <name evidence="1" type="ORF">HGQ17_01965</name>
</gene>
<proteinExistence type="predicted"/>
<dbReference type="SUPFAM" id="SSF53649">
    <property type="entry name" value="Alkaline phosphatase-like"/>
    <property type="match status" value="1"/>
</dbReference>
<dbReference type="InterPro" id="IPR017850">
    <property type="entry name" value="Alkaline_phosphatase_core_sf"/>
</dbReference>
<dbReference type="PANTHER" id="PTHR10151:SF120">
    <property type="entry name" value="BIS(5'-ADENOSYL)-TRIPHOSPHATASE"/>
    <property type="match status" value="1"/>
</dbReference>
<reference evidence="1 2" key="1">
    <citation type="submission" date="2020-04" db="EMBL/GenBank/DDBJ databases">
        <title>Nesterenkonia sp. nov., isolated from marine sediment.</title>
        <authorList>
            <person name="Zhang G."/>
        </authorList>
    </citation>
    <scope>NUCLEOTIDE SEQUENCE [LARGE SCALE GENOMIC DNA]</scope>
    <source>
        <strain evidence="1 2">MY13</strain>
    </source>
</reference>
<name>A0A7X8TIQ4_9MICC</name>
<dbReference type="RefSeq" id="WP_168886272.1">
    <property type="nucleotide sequence ID" value="NZ_JABAHY010000001.1"/>
</dbReference>
<evidence type="ECO:0000313" key="2">
    <source>
        <dbReference type="Proteomes" id="UP000523139"/>
    </source>
</evidence>
<keyword evidence="2" id="KW-1185">Reference proteome</keyword>
<dbReference type="InterPro" id="IPR002591">
    <property type="entry name" value="Phosphodiest/P_Trfase"/>
</dbReference>
<dbReference type="PANTHER" id="PTHR10151">
    <property type="entry name" value="ECTONUCLEOTIDE PYROPHOSPHATASE/PHOSPHODIESTERASE"/>
    <property type="match status" value="1"/>
</dbReference>
<comment type="caution">
    <text evidence="1">The sequence shown here is derived from an EMBL/GenBank/DDBJ whole genome shotgun (WGS) entry which is preliminary data.</text>
</comment>
<accession>A0A7X8TIQ4</accession>
<protein>
    <submittedName>
        <fullName evidence="1">Alkaline phosphatase family protein</fullName>
    </submittedName>
</protein>
<dbReference type="Gene3D" id="3.40.720.10">
    <property type="entry name" value="Alkaline Phosphatase, subunit A"/>
    <property type="match status" value="1"/>
</dbReference>
<evidence type="ECO:0000313" key="1">
    <source>
        <dbReference type="EMBL" id="NLS08788.1"/>
    </source>
</evidence>
<dbReference type="AlphaFoldDB" id="A0A7X8TIQ4"/>